<dbReference type="CDD" id="cd22359">
    <property type="entry name" value="SfsA-like_bacterial"/>
    <property type="match status" value="1"/>
</dbReference>
<dbReference type="Pfam" id="PF17746">
    <property type="entry name" value="SfsA_N"/>
    <property type="match status" value="1"/>
</dbReference>
<evidence type="ECO:0000259" key="3">
    <source>
        <dbReference type="Pfam" id="PF17746"/>
    </source>
</evidence>
<dbReference type="NCBIfam" id="TIGR00230">
    <property type="entry name" value="sfsA"/>
    <property type="match status" value="1"/>
</dbReference>
<protein>
    <recommendedName>
        <fullName evidence="1">Sugar fermentation stimulation protein homolog</fullName>
    </recommendedName>
</protein>
<dbReference type="RefSeq" id="WP_200965279.1">
    <property type="nucleotide sequence ID" value="NZ_BMAQ01000002.1"/>
</dbReference>
<dbReference type="InterPro" id="IPR041465">
    <property type="entry name" value="SfsA_N"/>
</dbReference>
<dbReference type="Pfam" id="PF03749">
    <property type="entry name" value="SfsA"/>
    <property type="match status" value="1"/>
</dbReference>
<name>A0A916QD98_9BACL</name>
<organism evidence="4 5">
    <name type="scientific">Insulibacter thermoxylanivorax</name>
    <dbReference type="NCBI Taxonomy" id="2749268"/>
    <lineage>
        <taxon>Bacteria</taxon>
        <taxon>Bacillati</taxon>
        <taxon>Bacillota</taxon>
        <taxon>Bacilli</taxon>
        <taxon>Bacillales</taxon>
        <taxon>Paenibacillaceae</taxon>
        <taxon>Insulibacter</taxon>
    </lineage>
</organism>
<evidence type="ECO:0000259" key="2">
    <source>
        <dbReference type="Pfam" id="PF03749"/>
    </source>
</evidence>
<evidence type="ECO:0000313" key="5">
    <source>
        <dbReference type="Proteomes" id="UP000654993"/>
    </source>
</evidence>
<dbReference type="InterPro" id="IPR005224">
    <property type="entry name" value="SfsA"/>
</dbReference>
<proteinExistence type="inferred from homology"/>
<keyword evidence="5" id="KW-1185">Reference proteome</keyword>
<dbReference type="AlphaFoldDB" id="A0A916QD98"/>
<comment type="caution">
    <text evidence="4">The sequence shown here is derived from an EMBL/GenBank/DDBJ whole genome shotgun (WGS) entry which is preliminary data.</text>
</comment>
<evidence type="ECO:0000313" key="4">
    <source>
        <dbReference type="EMBL" id="GFR36978.1"/>
    </source>
</evidence>
<feature type="domain" description="SfsA N-terminal OB" evidence="3">
    <location>
        <begin position="12"/>
        <end position="77"/>
    </location>
</feature>
<dbReference type="GO" id="GO:0003677">
    <property type="term" value="F:DNA binding"/>
    <property type="evidence" value="ECO:0007669"/>
    <property type="project" value="InterPro"/>
</dbReference>
<gene>
    <name evidence="1" type="primary">sfsA</name>
    <name evidence="4" type="ORF">PRECH8_02740</name>
</gene>
<dbReference type="Gene3D" id="3.40.1350.60">
    <property type="match status" value="1"/>
</dbReference>
<comment type="similarity">
    <text evidence="1">Belongs to the SfsA family.</text>
</comment>
<dbReference type="Proteomes" id="UP000654993">
    <property type="component" value="Unassembled WGS sequence"/>
</dbReference>
<feature type="domain" description="Sugar fermentation stimulation protein C-terminal" evidence="2">
    <location>
        <begin position="80"/>
        <end position="216"/>
    </location>
</feature>
<dbReference type="Gene3D" id="2.40.50.580">
    <property type="match status" value="1"/>
</dbReference>
<reference evidence="4" key="1">
    <citation type="submission" date="2020-08" db="EMBL/GenBank/DDBJ databases">
        <authorList>
            <person name="Uke A."/>
            <person name="Chhe C."/>
            <person name="Baramee S."/>
            <person name="Kosugi A."/>
        </authorList>
    </citation>
    <scope>NUCLEOTIDE SEQUENCE</scope>
    <source>
        <strain evidence="4">DA-C8</strain>
    </source>
</reference>
<dbReference type="EMBL" id="BMAQ01000002">
    <property type="protein sequence ID" value="GFR36978.1"/>
    <property type="molecule type" value="Genomic_DNA"/>
</dbReference>
<dbReference type="PANTHER" id="PTHR30545:SF2">
    <property type="entry name" value="SUGAR FERMENTATION STIMULATION PROTEIN A"/>
    <property type="match status" value="1"/>
</dbReference>
<dbReference type="PANTHER" id="PTHR30545">
    <property type="entry name" value="SUGAR FERMENTATION STIMULATION PROTEIN A"/>
    <property type="match status" value="1"/>
</dbReference>
<accession>A0A916QD98</accession>
<dbReference type="InterPro" id="IPR040452">
    <property type="entry name" value="SfsA_C"/>
</dbReference>
<reference evidence="4" key="2">
    <citation type="journal article" date="2021" name="Data Brief">
        <title>Draft genome sequence data of the facultative, thermophilic, xylanolytic bacterium Paenibacillus sp. strain DA-C8.</title>
        <authorList>
            <person name="Chhe C."/>
            <person name="Uke A."/>
            <person name="Baramee S."/>
            <person name="Ungkulpasvich U."/>
            <person name="Tachaapaikoon C."/>
            <person name="Pason P."/>
            <person name="Waeonukul R."/>
            <person name="Ratanakhanokchai K."/>
            <person name="Kosugi A."/>
        </authorList>
    </citation>
    <scope>NUCLEOTIDE SEQUENCE</scope>
    <source>
        <strain evidence="4">DA-C8</strain>
    </source>
</reference>
<dbReference type="HAMAP" id="MF_00095">
    <property type="entry name" value="SfsA"/>
    <property type="match status" value="1"/>
</dbReference>
<evidence type="ECO:0000256" key="1">
    <source>
        <dbReference type="HAMAP-Rule" id="MF_00095"/>
    </source>
</evidence>
<sequence>MNYHPVISGRFIKRLNRFVAEVEIDGKPELVHVKNTGRLKELLTAGARVYLEASANRGRKYACSLIAVEKDGALVNIDSQVPNAVVYDAILKGKIAELGNVDELKREVKYGKSRFDLMYIKDERRGFIEVKGVTLAKDGVAMFPDAPTTRGTKHVLELVQAVKEGYEGVILFLVQMQGCHTFTPHAAMDAPFAEALALAARSGVQLLAYDAEVTADSISIGKPIPVKL</sequence>